<dbReference type="Gene3D" id="3.40.50.620">
    <property type="entry name" value="HUPs"/>
    <property type="match status" value="2"/>
</dbReference>
<dbReference type="PROSITE" id="PS51645">
    <property type="entry name" value="PHR_CRY_ALPHA_BETA"/>
    <property type="match status" value="1"/>
</dbReference>
<dbReference type="GO" id="GO:0032922">
    <property type="term" value="P:circadian regulation of gene expression"/>
    <property type="evidence" value="ECO:0007669"/>
    <property type="project" value="TreeGrafter"/>
</dbReference>
<dbReference type="GO" id="GO:0071949">
    <property type="term" value="F:FAD binding"/>
    <property type="evidence" value="ECO:0007669"/>
    <property type="project" value="TreeGrafter"/>
</dbReference>
<dbReference type="PANTHER" id="PTHR11455">
    <property type="entry name" value="CRYPTOCHROME"/>
    <property type="match status" value="1"/>
</dbReference>
<protein>
    <recommendedName>
        <fullName evidence="1">Photolyase/cryptochrome alpha/beta domain-containing protein</fullName>
    </recommendedName>
</protein>
<dbReference type="InterPro" id="IPR014729">
    <property type="entry name" value="Rossmann-like_a/b/a_fold"/>
</dbReference>
<dbReference type="SUPFAM" id="SSF52425">
    <property type="entry name" value="Cryptochrome/photolyase, N-terminal domain"/>
    <property type="match status" value="2"/>
</dbReference>
<sequence length="211" mass="23103">MPPSGPAPARRRVGGGRSVVWFRRDLRVEDNPALAAGVRAGGGGGVRVGAGRGGDLLPGPRLPLVALPEPPPPRLLPPHPRRPAPHQALRDTVSALRDVVRATRATNLFFNHLYDPLSLVRDHRVKELLSAEGVTVRSFNADLLYEPWEINDENGHPFTTFASFWNKCLSMPNDPAAPLLPPKRINSGDISRCPSDNLVLKMTLKREAMLF</sequence>
<accession>A0A6V7P625</accession>
<dbReference type="InterPro" id="IPR006050">
    <property type="entry name" value="DNA_photolyase_N"/>
</dbReference>
<dbReference type="EMBL" id="LR862145">
    <property type="protein sequence ID" value="CAD1826295.1"/>
    <property type="molecule type" value="Genomic_DNA"/>
</dbReference>
<dbReference type="GO" id="GO:0005737">
    <property type="term" value="C:cytoplasm"/>
    <property type="evidence" value="ECO:0007669"/>
    <property type="project" value="TreeGrafter"/>
</dbReference>
<proteinExistence type="predicted"/>
<dbReference type="Pfam" id="PF00875">
    <property type="entry name" value="DNA_photolyase"/>
    <property type="match status" value="2"/>
</dbReference>
<dbReference type="PANTHER" id="PTHR11455:SF50">
    <property type="entry name" value="CRYPTOCHROME-1"/>
    <property type="match status" value="1"/>
</dbReference>
<dbReference type="InterPro" id="IPR002081">
    <property type="entry name" value="Cryptochrome/DNA_photolyase_1"/>
</dbReference>
<dbReference type="AlphaFoldDB" id="A0A6V7P625"/>
<dbReference type="InterPro" id="IPR036155">
    <property type="entry name" value="Crypto/Photolyase_N_sf"/>
</dbReference>
<evidence type="ECO:0000313" key="2">
    <source>
        <dbReference type="EMBL" id="CAD1826295.1"/>
    </source>
</evidence>
<reference evidence="2" key="1">
    <citation type="submission" date="2020-07" db="EMBL/GenBank/DDBJ databases">
        <authorList>
            <person name="Lin J."/>
        </authorList>
    </citation>
    <scope>NUCLEOTIDE SEQUENCE</scope>
</reference>
<name>A0A6V7P625_ANACO</name>
<feature type="domain" description="Photolyase/cryptochrome alpha/beta" evidence="1">
    <location>
        <begin position="16"/>
        <end position="144"/>
    </location>
</feature>
<dbReference type="GO" id="GO:0005634">
    <property type="term" value="C:nucleus"/>
    <property type="evidence" value="ECO:0007669"/>
    <property type="project" value="TreeGrafter"/>
</dbReference>
<gene>
    <name evidence="2" type="ORF">CB5_LOCUS9506</name>
</gene>
<dbReference type="GO" id="GO:0043153">
    <property type="term" value="P:entrainment of circadian clock by photoperiod"/>
    <property type="evidence" value="ECO:0007669"/>
    <property type="project" value="TreeGrafter"/>
</dbReference>
<dbReference type="GO" id="GO:0003677">
    <property type="term" value="F:DNA binding"/>
    <property type="evidence" value="ECO:0007669"/>
    <property type="project" value="TreeGrafter"/>
</dbReference>
<dbReference type="GO" id="GO:0003904">
    <property type="term" value="F:deoxyribodipyrimidine photo-lyase activity"/>
    <property type="evidence" value="ECO:0007669"/>
    <property type="project" value="TreeGrafter"/>
</dbReference>
<organism evidence="2">
    <name type="scientific">Ananas comosus var. bracteatus</name>
    <name type="common">red pineapple</name>
    <dbReference type="NCBI Taxonomy" id="296719"/>
    <lineage>
        <taxon>Eukaryota</taxon>
        <taxon>Viridiplantae</taxon>
        <taxon>Streptophyta</taxon>
        <taxon>Embryophyta</taxon>
        <taxon>Tracheophyta</taxon>
        <taxon>Spermatophyta</taxon>
        <taxon>Magnoliopsida</taxon>
        <taxon>Liliopsida</taxon>
        <taxon>Poales</taxon>
        <taxon>Bromeliaceae</taxon>
        <taxon>Bromelioideae</taxon>
        <taxon>Ananas</taxon>
    </lineage>
</organism>
<evidence type="ECO:0000259" key="1">
    <source>
        <dbReference type="PROSITE" id="PS51645"/>
    </source>
</evidence>